<proteinExistence type="predicted"/>
<organism evidence="1 2">
    <name type="scientific">Leucogyrophana mollusca</name>
    <dbReference type="NCBI Taxonomy" id="85980"/>
    <lineage>
        <taxon>Eukaryota</taxon>
        <taxon>Fungi</taxon>
        <taxon>Dikarya</taxon>
        <taxon>Basidiomycota</taxon>
        <taxon>Agaricomycotina</taxon>
        <taxon>Agaricomycetes</taxon>
        <taxon>Agaricomycetidae</taxon>
        <taxon>Boletales</taxon>
        <taxon>Boletales incertae sedis</taxon>
        <taxon>Leucogyrophana</taxon>
    </lineage>
</organism>
<accession>A0ACB8BUY2</accession>
<dbReference type="Proteomes" id="UP000790709">
    <property type="component" value="Unassembled WGS sequence"/>
</dbReference>
<keyword evidence="2" id="KW-1185">Reference proteome</keyword>
<protein>
    <submittedName>
        <fullName evidence="1">Uncharacterized protein</fullName>
    </submittedName>
</protein>
<evidence type="ECO:0000313" key="2">
    <source>
        <dbReference type="Proteomes" id="UP000790709"/>
    </source>
</evidence>
<dbReference type="EMBL" id="MU266343">
    <property type="protein sequence ID" value="KAH7929262.1"/>
    <property type="molecule type" value="Genomic_DNA"/>
</dbReference>
<sequence length="527" mass="57271">MCAASSEGASLSPASSLQRGKACLACRRRKMRCDGARPTCGQCVRGNRVDDCEYTDGQRRSRTQTLEEDIARLRARVQELENPEQAKPSVSLYDPYQQSQGSPMISPSHALYPPAPPSNASSPGTSSSESVGIYSVTGSLSDISTGWWNLEVPPYQVLQTSIETFSPYFVEFGFFLDLDRFRSAAMQRASIRSVPLALLNTVILWYIQVSQSEELRSLDSVILPRVLQELSEALSAVNSQNTLYIIQAEVLLGYYFLRNGRSLEARYHCSAAVSLAVGSRLHEGPHAPHADSLFGFPGSSNLEVSVPLDEIEKRERIDAFWTVFILDKSSSVILNTPPNLFSGVPGMQISAPWPLAIHAEGGSDSSVRGGDTVLRFFSGSQEVANQGLSMLALQAQGAALLEKAASMARQYNLDPHAFEDVEWLSQFTALDNLIGRFRTLLPPIDDTGGPPNEVGRRLLATHTLASVSAIQLHHAFGSSCAQSNQKSIAAACSISNILGAIDTQDLGYFNPVTAVLLYHQLPEQATS</sequence>
<name>A0ACB8BUY2_9AGAM</name>
<reference evidence="1" key="1">
    <citation type="journal article" date="2021" name="New Phytol.">
        <title>Evolutionary innovations through gain and loss of genes in the ectomycorrhizal Boletales.</title>
        <authorList>
            <person name="Wu G."/>
            <person name="Miyauchi S."/>
            <person name="Morin E."/>
            <person name="Kuo A."/>
            <person name="Drula E."/>
            <person name="Varga T."/>
            <person name="Kohler A."/>
            <person name="Feng B."/>
            <person name="Cao Y."/>
            <person name="Lipzen A."/>
            <person name="Daum C."/>
            <person name="Hundley H."/>
            <person name="Pangilinan J."/>
            <person name="Johnson J."/>
            <person name="Barry K."/>
            <person name="LaButti K."/>
            <person name="Ng V."/>
            <person name="Ahrendt S."/>
            <person name="Min B."/>
            <person name="Choi I.G."/>
            <person name="Park H."/>
            <person name="Plett J.M."/>
            <person name="Magnuson J."/>
            <person name="Spatafora J.W."/>
            <person name="Nagy L.G."/>
            <person name="Henrissat B."/>
            <person name="Grigoriev I.V."/>
            <person name="Yang Z.L."/>
            <person name="Xu J."/>
            <person name="Martin F.M."/>
        </authorList>
    </citation>
    <scope>NUCLEOTIDE SEQUENCE</scope>
    <source>
        <strain evidence="1">KUC20120723A-06</strain>
    </source>
</reference>
<gene>
    <name evidence="1" type="ORF">BV22DRAFT_1125875</name>
</gene>
<comment type="caution">
    <text evidence="1">The sequence shown here is derived from an EMBL/GenBank/DDBJ whole genome shotgun (WGS) entry which is preliminary data.</text>
</comment>
<evidence type="ECO:0000313" key="1">
    <source>
        <dbReference type="EMBL" id="KAH7929262.1"/>
    </source>
</evidence>